<dbReference type="PANTHER" id="PTHR45033">
    <property type="match status" value="1"/>
</dbReference>
<dbReference type="InterPro" id="IPR013149">
    <property type="entry name" value="ADH-like_C"/>
</dbReference>
<dbReference type="SMART" id="SM00829">
    <property type="entry name" value="PKS_ER"/>
    <property type="match status" value="1"/>
</dbReference>
<comment type="caution">
    <text evidence="2">The sequence shown here is derived from an EMBL/GenBank/DDBJ whole genome shotgun (WGS) entry which is preliminary data.</text>
</comment>
<dbReference type="GO" id="GO:0016491">
    <property type="term" value="F:oxidoreductase activity"/>
    <property type="evidence" value="ECO:0007669"/>
    <property type="project" value="InterPro"/>
</dbReference>
<name>A0A166PF39_9EURO</name>
<dbReference type="InterPro" id="IPR052711">
    <property type="entry name" value="Zinc_ADH-like"/>
</dbReference>
<dbReference type="Pfam" id="PF00107">
    <property type="entry name" value="ADH_zinc_N"/>
    <property type="match status" value="1"/>
</dbReference>
<keyword evidence="3" id="KW-1185">Reference proteome</keyword>
<dbReference type="Gene3D" id="3.90.180.10">
    <property type="entry name" value="Medium-chain alcohol dehydrogenases, catalytic domain"/>
    <property type="match status" value="1"/>
</dbReference>
<dbReference type="EMBL" id="AZGZ01000003">
    <property type="protein sequence ID" value="KZZ96360.1"/>
    <property type="molecule type" value="Genomic_DNA"/>
</dbReference>
<evidence type="ECO:0000259" key="1">
    <source>
        <dbReference type="SMART" id="SM00829"/>
    </source>
</evidence>
<evidence type="ECO:0000313" key="2">
    <source>
        <dbReference type="EMBL" id="KZZ96360.1"/>
    </source>
</evidence>
<dbReference type="VEuPathDB" id="FungiDB:AAP_01133"/>
<evidence type="ECO:0000313" key="3">
    <source>
        <dbReference type="Proteomes" id="UP000242877"/>
    </source>
</evidence>
<reference evidence="2 3" key="1">
    <citation type="journal article" date="2016" name="Genome Biol. Evol.">
        <title>Divergent and convergent evolution of fungal pathogenicity.</title>
        <authorList>
            <person name="Shang Y."/>
            <person name="Xiao G."/>
            <person name="Zheng P."/>
            <person name="Cen K."/>
            <person name="Zhan S."/>
            <person name="Wang C."/>
        </authorList>
    </citation>
    <scope>NUCLEOTIDE SEQUENCE [LARGE SCALE GENOMIC DNA]</scope>
    <source>
        <strain evidence="2 3">ARSEF 7405</strain>
    </source>
</reference>
<dbReference type="Proteomes" id="UP000242877">
    <property type="component" value="Unassembled WGS sequence"/>
</dbReference>
<dbReference type="InterPro" id="IPR020843">
    <property type="entry name" value="ER"/>
</dbReference>
<proteinExistence type="predicted"/>
<accession>A0A166PF39</accession>
<dbReference type="InterPro" id="IPR036291">
    <property type="entry name" value="NAD(P)-bd_dom_sf"/>
</dbReference>
<dbReference type="Pfam" id="PF08240">
    <property type="entry name" value="ADH_N"/>
    <property type="match status" value="1"/>
</dbReference>
<organism evidence="2 3">
    <name type="scientific">Ascosphaera apis ARSEF 7405</name>
    <dbReference type="NCBI Taxonomy" id="392613"/>
    <lineage>
        <taxon>Eukaryota</taxon>
        <taxon>Fungi</taxon>
        <taxon>Dikarya</taxon>
        <taxon>Ascomycota</taxon>
        <taxon>Pezizomycotina</taxon>
        <taxon>Eurotiomycetes</taxon>
        <taxon>Eurotiomycetidae</taxon>
        <taxon>Onygenales</taxon>
        <taxon>Ascosphaeraceae</taxon>
        <taxon>Ascosphaera</taxon>
    </lineage>
</organism>
<protein>
    <submittedName>
        <fullName evidence="2">Alcohol dehydrogenase superfamily, zinc-type</fullName>
    </submittedName>
</protein>
<sequence length="347" mass="37331">MQTIAWVLQGQNGPNSFTRVDRTLSELGEHDVLIKLNAASLNHRDVAIAEGLHSLSLSSPVIPLSDGAGTVYTTGSKVSSFRPGDKVCTHLVPNKPPSEPSTMPDIMEGLGHGCDGTLCTYAIFHESALVKMPDNLTFVEASTLTCAGLTAWNALFGLRGVKGIKEGDYVLVQGTGGVSIFALQFALAVGATVIATTSSEAKAQRLRQLGAHHVLNYRTDLNWGTTAKKLTSDGKGMHVIVDVGGLATLKQSLQAIRPEGVISVTGLLGESTDIGHLTLLECLTHSCTARGVILGTRDQFMEMNQFVQEKGIKPIIDEKVFQFEEARNAYRYMMASKHFSKICITME</sequence>
<dbReference type="InterPro" id="IPR013154">
    <property type="entry name" value="ADH-like_N"/>
</dbReference>
<dbReference type="PANTHER" id="PTHR45033:SF2">
    <property type="entry name" value="ZINC-TYPE ALCOHOL DEHYDROGENASE-LIKE PROTEIN C1773.06C"/>
    <property type="match status" value="1"/>
</dbReference>
<dbReference type="Gene3D" id="3.40.50.720">
    <property type="entry name" value="NAD(P)-binding Rossmann-like Domain"/>
    <property type="match status" value="1"/>
</dbReference>
<dbReference type="InterPro" id="IPR011032">
    <property type="entry name" value="GroES-like_sf"/>
</dbReference>
<dbReference type="CDD" id="cd08276">
    <property type="entry name" value="MDR7"/>
    <property type="match status" value="1"/>
</dbReference>
<gene>
    <name evidence="2" type="ORF">AAP_01133</name>
</gene>
<dbReference type="SUPFAM" id="SSF50129">
    <property type="entry name" value="GroES-like"/>
    <property type="match status" value="1"/>
</dbReference>
<dbReference type="SUPFAM" id="SSF51735">
    <property type="entry name" value="NAD(P)-binding Rossmann-fold domains"/>
    <property type="match status" value="1"/>
</dbReference>
<dbReference type="AlphaFoldDB" id="A0A166PF39"/>
<feature type="domain" description="Enoyl reductase (ER)" evidence="1">
    <location>
        <begin position="13"/>
        <end position="344"/>
    </location>
</feature>
<dbReference type="OrthoDB" id="9930022at2759"/>